<evidence type="ECO:0000313" key="1">
    <source>
        <dbReference type="EMBL" id="TCI08185.1"/>
    </source>
</evidence>
<dbReference type="NCBIfam" id="TIGR03696">
    <property type="entry name" value="Rhs_assc_core"/>
    <property type="match status" value="1"/>
</dbReference>
<dbReference type="PANTHER" id="PTHR32305">
    <property type="match status" value="1"/>
</dbReference>
<evidence type="ECO:0000313" key="2">
    <source>
        <dbReference type="Proteomes" id="UP000291822"/>
    </source>
</evidence>
<keyword evidence="2" id="KW-1185">Reference proteome</keyword>
<dbReference type="Gene3D" id="2.180.10.10">
    <property type="entry name" value="RHS repeat-associated core"/>
    <property type="match status" value="1"/>
</dbReference>
<accession>A0A4R0YQ57</accession>
<dbReference type="PRINTS" id="PR00394">
    <property type="entry name" value="RHSPROTEIN"/>
</dbReference>
<sequence length="227" mass="23981">MGSCHLEPVDWARLVSRNKPGPVPDVDIGLPGQIYDGETGHWSNGFRDYDPQEGRYLQSDPIGLLGGSNTYAYAESSPVQFIDPFGLCKCPPISAVLRGVGGNQAKAQGALYSEYPAAAGGSIRGGTFGTVAVQVGFLGLSRRQLRMYGEKIKITPSDQASITRLGGPGGALTVSDYGDKNLQAEPGLAFDVYRFPTTTAGGKFGVQTMSVTIEFPDDVPAKCPTSL</sequence>
<dbReference type="InterPro" id="IPR050708">
    <property type="entry name" value="T6SS_VgrG/RHS"/>
</dbReference>
<dbReference type="InterPro" id="IPR022385">
    <property type="entry name" value="Rhs_assc_core"/>
</dbReference>
<dbReference type="PANTHER" id="PTHR32305:SF15">
    <property type="entry name" value="PROTEIN RHSA-RELATED"/>
    <property type="match status" value="1"/>
</dbReference>
<organism evidence="1 2">
    <name type="scientific">Dyella soli</name>
    <dbReference type="NCBI Taxonomy" id="522319"/>
    <lineage>
        <taxon>Bacteria</taxon>
        <taxon>Pseudomonadati</taxon>
        <taxon>Pseudomonadota</taxon>
        <taxon>Gammaproteobacteria</taxon>
        <taxon>Lysobacterales</taxon>
        <taxon>Rhodanobacteraceae</taxon>
        <taxon>Dyella</taxon>
    </lineage>
</organism>
<dbReference type="Proteomes" id="UP000291822">
    <property type="component" value="Unassembled WGS sequence"/>
</dbReference>
<dbReference type="AlphaFoldDB" id="A0A4R0YQ57"/>
<protein>
    <submittedName>
        <fullName evidence="1">RHS repeat-associated core domain-containing protein</fullName>
    </submittedName>
</protein>
<dbReference type="EMBL" id="SJTG01000004">
    <property type="protein sequence ID" value="TCI08185.1"/>
    <property type="molecule type" value="Genomic_DNA"/>
</dbReference>
<name>A0A4R0YQ57_9GAMM</name>
<reference evidence="1 2" key="1">
    <citation type="submission" date="2019-02" db="EMBL/GenBank/DDBJ databases">
        <title>Dyella amyloliquefaciens sp. nov., isolated from forest soil.</title>
        <authorList>
            <person name="Gao Z.-H."/>
            <person name="Qiu L.-H."/>
        </authorList>
    </citation>
    <scope>NUCLEOTIDE SEQUENCE [LARGE SCALE GENOMIC DNA]</scope>
    <source>
        <strain evidence="1 2">KACC 12747</strain>
    </source>
</reference>
<comment type="caution">
    <text evidence="1">The sequence shown here is derived from an EMBL/GenBank/DDBJ whole genome shotgun (WGS) entry which is preliminary data.</text>
</comment>
<proteinExistence type="predicted"/>
<gene>
    <name evidence="1" type="ORF">EZM97_26410</name>
</gene>